<evidence type="ECO:0000313" key="2">
    <source>
        <dbReference type="Proteomes" id="UP000032141"/>
    </source>
</evidence>
<keyword evidence="2" id="KW-1185">Reference proteome</keyword>
<name>A0A0D3C7U7_BRAOL</name>
<dbReference type="PANTHER" id="PTHR33710">
    <property type="entry name" value="BNAC02G09200D PROTEIN"/>
    <property type="match status" value="1"/>
</dbReference>
<dbReference type="AlphaFoldDB" id="A0A0D3C7U7"/>
<sequence>MSKVCRGWNYTSNHSEDEDGRIIIIWKDSVSVRVLKQSSQSVTCEVKLPGSPLFVFTTIYAFNERVERTDLWVELLDIYQTHSLDTVPWVLGGDFNQIIHPAEHSIPAVNSLTPDMIELRDCFTQMGLFDLRYQGPLFTWTNRQPEDPIAKKLDRLLINNPVINLFPNCSAFFHPTLVSDHSPCTFDLATKIPPSGNRPFKFYNFLTKHPSFHQVVLDAWTQAGDTVWNLTALYWKQKQIKSDLKHLNRENYSQIQVRVSEANRVLLDVQVQVLNHPTTQTFEMEKEALQTWKFLRGIEESYFKQRSRVNWLKEGDQNTVFFFRMVQNRMNFNFIRSFLLPSGGIISDPIQMTVHAVTHFQRILGPSPVPPLGIISTTQWFQSLTEFTCSPDLSAQMLVAPTDEEVKMVMFQINQDKAPGPDGLTSGRNLSPSGKAGERQNLFAQGLKSRGYFSDYAAMAGVKIKVTVLFFHNFDLFALRSSFQFYFVIGLLCSGS</sequence>
<dbReference type="InterPro" id="IPR036691">
    <property type="entry name" value="Endo/exonu/phosph_ase_sf"/>
</dbReference>
<reference evidence="1" key="2">
    <citation type="submission" date="2015-03" db="UniProtKB">
        <authorList>
            <consortium name="EnsemblPlants"/>
        </authorList>
    </citation>
    <scope>IDENTIFICATION</scope>
</reference>
<dbReference type="Gramene" id="Bo5g005660.1">
    <property type="protein sequence ID" value="Bo5g005660.1"/>
    <property type="gene ID" value="Bo5g005660"/>
</dbReference>
<organism evidence="1 2">
    <name type="scientific">Brassica oleracea var. oleracea</name>
    <dbReference type="NCBI Taxonomy" id="109376"/>
    <lineage>
        <taxon>Eukaryota</taxon>
        <taxon>Viridiplantae</taxon>
        <taxon>Streptophyta</taxon>
        <taxon>Embryophyta</taxon>
        <taxon>Tracheophyta</taxon>
        <taxon>Spermatophyta</taxon>
        <taxon>Magnoliopsida</taxon>
        <taxon>eudicotyledons</taxon>
        <taxon>Gunneridae</taxon>
        <taxon>Pentapetalae</taxon>
        <taxon>rosids</taxon>
        <taxon>malvids</taxon>
        <taxon>Brassicales</taxon>
        <taxon>Brassicaceae</taxon>
        <taxon>Brassiceae</taxon>
        <taxon>Brassica</taxon>
    </lineage>
</organism>
<dbReference type="OMA" id="FANEDWN"/>
<dbReference type="PANTHER" id="PTHR33710:SF77">
    <property type="entry name" value="DNASE I-LIKE SUPERFAMILY PROTEIN"/>
    <property type="match status" value="1"/>
</dbReference>
<proteinExistence type="predicted"/>
<dbReference type="Proteomes" id="UP000032141">
    <property type="component" value="Chromosome C5"/>
</dbReference>
<evidence type="ECO:0000313" key="1">
    <source>
        <dbReference type="EnsemblPlants" id="Bo5g005660.1"/>
    </source>
</evidence>
<reference evidence="1 2" key="1">
    <citation type="journal article" date="2014" name="Genome Biol.">
        <title>Transcriptome and methylome profiling reveals relics of genome dominance in the mesopolyploid Brassica oleracea.</title>
        <authorList>
            <person name="Parkin I.A."/>
            <person name="Koh C."/>
            <person name="Tang H."/>
            <person name="Robinson S.J."/>
            <person name="Kagale S."/>
            <person name="Clarke W.E."/>
            <person name="Town C.D."/>
            <person name="Nixon J."/>
            <person name="Krishnakumar V."/>
            <person name="Bidwell S.L."/>
            <person name="Denoeud F."/>
            <person name="Belcram H."/>
            <person name="Links M.G."/>
            <person name="Just J."/>
            <person name="Clarke C."/>
            <person name="Bender T."/>
            <person name="Huebert T."/>
            <person name="Mason A.S."/>
            <person name="Pires J.C."/>
            <person name="Barker G."/>
            <person name="Moore J."/>
            <person name="Walley P.G."/>
            <person name="Manoli S."/>
            <person name="Batley J."/>
            <person name="Edwards D."/>
            <person name="Nelson M.N."/>
            <person name="Wang X."/>
            <person name="Paterson A.H."/>
            <person name="King G."/>
            <person name="Bancroft I."/>
            <person name="Chalhoub B."/>
            <person name="Sharpe A.G."/>
        </authorList>
    </citation>
    <scope>NUCLEOTIDE SEQUENCE</scope>
    <source>
        <strain evidence="1 2">cv. TO1000</strain>
    </source>
</reference>
<dbReference type="Gene3D" id="3.60.10.10">
    <property type="entry name" value="Endonuclease/exonuclease/phosphatase"/>
    <property type="match status" value="1"/>
</dbReference>
<accession>A0A0D3C7U7</accession>
<protein>
    <recommendedName>
        <fullName evidence="3">Endonuclease/exonuclease/phosphatase domain-containing protein</fullName>
    </recommendedName>
</protein>
<dbReference type="eggNOG" id="KOG1075">
    <property type="taxonomic scope" value="Eukaryota"/>
</dbReference>
<dbReference type="SUPFAM" id="SSF56219">
    <property type="entry name" value="DNase I-like"/>
    <property type="match status" value="1"/>
</dbReference>
<evidence type="ECO:0008006" key="3">
    <source>
        <dbReference type="Google" id="ProtNLM"/>
    </source>
</evidence>
<dbReference type="EnsemblPlants" id="Bo5g005660.1">
    <property type="protein sequence ID" value="Bo5g005660.1"/>
    <property type="gene ID" value="Bo5g005660"/>
</dbReference>
<dbReference type="HOGENOM" id="CLU_000680_36_0_1"/>